<name>A0A060N9F5_CLOBO</name>
<protein>
    <submittedName>
        <fullName evidence="1">Alkyl hydroperoxide reductase/Thiol specific antioxidant/Mal allergen (Precursor)</fullName>
    </submittedName>
</protein>
<gene>
    <name evidence="1" type="ORF">CBO05P1_085</name>
</gene>
<dbReference type="RefSeq" id="WP_030031858.1">
    <property type="nucleotide sequence ID" value="NZ_BA000058.1"/>
</dbReference>
<evidence type="ECO:0000313" key="1">
    <source>
        <dbReference type="EMBL" id="BAO04804.1"/>
    </source>
</evidence>
<dbReference type="Proteomes" id="UP000054164">
    <property type="component" value="Unassembled WGS sequence"/>
</dbReference>
<proteinExistence type="predicted"/>
<dbReference type="AlphaFoldDB" id="A0A060N9F5"/>
<sequence>MRKHEYYCDCCNKQVDSEKSLSTIWITFGTTKGLTSREVCHDCWHNYNEEIAKVAKKMFK</sequence>
<dbReference type="HOGENOM" id="CLU_2933051_0_0_9"/>
<dbReference type="EMBL" id="BA000058">
    <property type="protein sequence ID" value="BAO04804.1"/>
    <property type="molecule type" value="Genomic_DNA"/>
</dbReference>
<organism evidence="1">
    <name type="scientific">Clostridium botulinum B str. Osaka05</name>
    <dbReference type="NCBI Taxonomy" id="1407017"/>
    <lineage>
        <taxon>Bacteria</taxon>
        <taxon>Bacillati</taxon>
        <taxon>Bacillota</taxon>
        <taxon>Clostridia</taxon>
        <taxon>Eubacteriales</taxon>
        <taxon>Clostridiaceae</taxon>
        <taxon>Clostridium</taxon>
    </lineage>
</organism>
<reference evidence="1" key="1">
    <citation type="submission" date="2013-10" db="EMBL/GenBank/DDBJ databases">
        <title>Draft genome sequence of Clostridium botulinum type B strain Osaka05.</title>
        <authorList>
            <person name="Sakaguchi Y."/>
            <person name="Hosomi K."/>
            <person name="Uchiyama J."/>
            <person name="Ogura Y."/>
            <person name="Sakaguchi M."/>
            <person name="Kohda T."/>
            <person name="Mukamoto M."/>
            <person name="Misawa N."/>
            <person name="Matsuzaki S."/>
            <person name="Hayashi T."/>
            <person name="Kozaki S."/>
        </authorList>
    </citation>
    <scope>NUCLEOTIDE SEQUENCE</scope>
    <source>
        <strain evidence="1">Osaka05</strain>
    </source>
</reference>
<accession>A0A060N9F5</accession>